<sequence>MSSKPKYLLKKVTKTNDQQNNMFMTQTLDQDEAQFYKDGKICSYYIVGNPDLFKKKTTFILKQSEQSNIPSKPSQRVIQKHQRHKQDSDFIYEDMEASDVEREVERVIQQQKQPEQGVKMALTKPDQIYANRESKIMMAFEQQQQKWQQRVVQSAKACGRDPKQSLFHHIDAARQRYEDRKLLDLIQSDSEKYGNHLWEMQLRAAPGELNNKNEKAVFEIVRKNKAEQVYERPEGFMKRFEEKKQVIEKIIPNLSVKELEVVGQNKLIKESISMLNLAKNQKNTKFNNEIPLSSKRKIILSAPFEKKKQKEEPLYYQHVIEMNYNKRDLRQQGQLDICKQIF</sequence>
<dbReference type="AlphaFoldDB" id="A0A8S1S0E4"/>
<reference evidence="1" key="1">
    <citation type="submission" date="2021-01" db="EMBL/GenBank/DDBJ databases">
        <authorList>
            <consortium name="Genoscope - CEA"/>
            <person name="William W."/>
        </authorList>
    </citation>
    <scope>NUCLEOTIDE SEQUENCE</scope>
</reference>
<organism evidence="1 2">
    <name type="scientific">Paramecium octaurelia</name>
    <dbReference type="NCBI Taxonomy" id="43137"/>
    <lineage>
        <taxon>Eukaryota</taxon>
        <taxon>Sar</taxon>
        <taxon>Alveolata</taxon>
        <taxon>Ciliophora</taxon>
        <taxon>Intramacronucleata</taxon>
        <taxon>Oligohymenophorea</taxon>
        <taxon>Peniculida</taxon>
        <taxon>Parameciidae</taxon>
        <taxon>Paramecium</taxon>
    </lineage>
</organism>
<keyword evidence="2" id="KW-1185">Reference proteome</keyword>
<dbReference type="Proteomes" id="UP000683925">
    <property type="component" value="Unassembled WGS sequence"/>
</dbReference>
<evidence type="ECO:0000313" key="2">
    <source>
        <dbReference type="Proteomes" id="UP000683925"/>
    </source>
</evidence>
<protein>
    <submittedName>
        <fullName evidence="1">Uncharacterized protein</fullName>
    </submittedName>
</protein>
<proteinExistence type="predicted"/>
<accession>A0A8S1S0E4</accession>
<gene>
    <name evidence="1" type="ORF">POCTA_138.1.T0040340</name>
</gene>
<evidence type="ECO:0000313" key="1">
    <source>
        <dbReference type="EMBL" id="CAD8133207.1"/>
    </source>
</evidence>
<name>A0A8S1S0E4_PAROT</name>
<comment type="caution">
    <text evidence="1">The sequence shown here is derived from an EMBL/GenBank/DDBJ whole genome shotgun (WGS) entry which is preliminary data.</text>
</comment>
<dbReference type="OMA" id="QVYERPE"/>
<dbReference type="EMBL" id="CAJJDP010000003">
    <property type="protein sequence ID" value="CAD8133207.1"/>
    <property type="molecule type" value="Genomic_DNA"/>
</dbReference>
<dbReference type="OrthoDB" id="294198at2759"/>